<dbReference type="EMBL" id="JADYXP020000002">
    <property type="protein sequence ID" value="KAL0129696.1"/>
    <property type="molecule type" value="Genomic_DNA"/>
</dbReference>
<evidence type="ECO:0000313" key="2">
    <source>
        <dbReference type="Proteomes" id="UP001430953"/>
    </source>
</evidence>
<comment type="caution">
    <text evidence="1">The sequence shown here is derived from an EMBL/GenBank/DDBJ whole genome shotgun (WGS) entry which is preliminary data.</text>
</comment>
<reference evidence="1 2" key="1">
    <citation type="submission" date="2023-03" db="EMBL/GenBank/DDBJ databases">
        <title>High recombination rates correlate with genetic variation in Cardiocondyla obscurior ants.</title>
        <authorList>
            <person name="Errbii M."/>
        </authorList>
    </citation>
    <scope>NUCLEOTIDE SEQUENCE [LARGE SCALE GENOMIC DNA]</scope>
    <source>
        <strain evidence="1">Alpha-2009</strain>
        <tissue evidence="1">Whole body</tissue>
    </source>
</reference>
<gene>
    <name evidence="1" type="ORF">PUN28_001750</name>
</gene>
<organism evidence="1 2">
    <name type="scientific">Cardiocondyla obscurior</name>
    <dbReference type="NCBI Taxonomy" id="286306"/>
    <lineage>
        <taxon>Eukaryota</taxon>
        <taxon>Metazoa</taxon>
        <taxon>Ecdysozoa</taxon>
        <taxon>Arthropoda</taxon>
        <taxon>Hexapoda</taxon>
        <taxon>Insecta</taxon>
        <taxon>Pterygota</taxon>
        <taxon>Neoptera</taxon>
        <taxon>Endopterygota</taxon>
        <taxon>Hymenoptera</taxon>
        <taxon>Apocrita</taxon>
        <taxon>Aculeata</taxon>
        <taxon>Formicoidea</taxon>
        <taxon>Formicidae</taxon>
        <taxon>Myrmicinae</taxon>
        <taxon>Cardiocondyla</taxon>
    </lineage>
</organism>
<protein>
    <submittedName>
        <fullName evidence="1">Uncharacterized protein</fullName>
    </submittedName>
</protein>
<evidence type="ECO:0000313" key="1">
    <source>
        <dbReference type="EMBL" id="KAL0129696.1"/>
    </source>
</evidence>
<accession>A0AAW2GR26</accession>
<dbReference type="AlphaFoldDB" id="A0AAW2GR26"/>
<name>A0AAW2GR26_9HYME</name>
<proteinExistence type="predicted"/>
<dbReference type="Proteomes" id="UP001430953">
    <property type="component" value="Unassembled WGS sequence"/>
</dbReference>
<keyword evidence="2" id="KW-1185">Reference proteome</keyword>
<sequence>MDRDGSSCDVHSLICDVVPRIQRQYNIGLINPVGSYYAFNYLFNQNIIPIYVYIYIYYTYI</sequence>